<dbReference type="Gene3D" id="3.40.50.300">
    <property type="entry name" value="P-loop containing nucleotide triphosphate hydrolases"/>
    <property type="match status" value="1"/>
</dbReference>
<dbReference type="Pfam" id="PF00005">
    <property type="entry name" value="ABC_tran"/>
    <property type="match status" value="1"/>
</dbReference>
<organism evidence="12 13">
    <name type="scientific">Clostridium scatologenes</name>
    <dbReference type="NCBI Taxonomy" id="1548"/>
    <lineage>
        <taxon>Bacteria</taxon>
        <taxon>Bacillati</taxon>
        <taxon>Bacillota</taxon>
        <taxon>Clostridia</taxon>
        <taxon>Eubacteriales</taxon>
        <taxon>Clostridiaceae</taxon>
        <taxon>Clostridium</taxon>
    </lineage>
</organism>
<dbReference type="InterPro" id="IPR017871">
    <property type="entry name" value="ABC_transporter-like_CS"/>
</dbReference>
<dbReference type="SMART" id="SM00382">
    <property type="entry name" value="AAA"/>
    <property type="match status" value="1"/>
</dbReference>
<evidence type="ECO:0000256" key="4">
    <source>
        <dbReference type="ARBA" id="ARBA00022692"/>
    </source>
</evidence>
<evidence type="ECO:0000256" key="3">
    <source>
        <dbReference type="ARBA" id="ARBA00022475"/>
    </source>
</evidence>
<keyword evidence="4 9" id="KW-0812">Transmembrane</keyword>
<evidence type="ECO:0000313" key="12">
    <source>
        <dbReference type="EMBL" id="AKA70726.1"/>
    </source>
</evidence>
<dbReference type="AlphaFoldDB" id="A0A0E3GRQ4"/>
<keyword evidence="5" id="KW-0547">Nucleotide-binding</keyword>
<dbReference type="PANTHER" id="PTHR43394:SF1">
    <property type="entry name" value="ATP-BINDING CASSETTE SUB-FAMILY B MEMBER 10, MITOCHONDRIAL"/>
    <property type="match status" value="1"/>
</dbReference>
<dbReference type="PROSITE" id="PS00211">
    <property type="entry name" value="ABC_TRANSPORTER_1"/>
    <property type="match status" value="1"/>
</dbReference>
<dbReference type="SUPFAM" id="SSF52540">
    <property type="entry name" value="P-loop containing nucleoside triphosphate hydrolases"/>
    <property type="match status" value="1"/>
</dbReference>
<evidence type="ECO:0000256" key="1">
    <source>
        <dbReference type="ARBA" id="ARBA00004651"/>
    </source>
</evidence>
<dbReference type="InterPro" id="IPR027417">
    <property type="entry name" value="P-loop_NTPase"/>
</dbReference>
<dbReference type="HOGENOM" id="CLU_000604_84_3_9"/>
<feature type="transmembrane region" description="Helical" evidence="9">
    <location>
        <begin position="158"/>
        <end position="174"/>
    </location>
</feature>
<feature type="domain" description="ABC transporter" evidence="10">
    <location>
        <begin position="335"/>
        <end position="570"/>
    </location>
</feature>
<feature type="transmembrane region" description="Helical" evidence="9">
    <location>
        <begin position="245"/>
        <end position="264"/>
    </location>
</feature>
<evidence type="ECO:0000259" key="11">
    <source>
        <dbReference type="PROSITE" id="PS50929"/>
    </source>
</evidence>
<sequence length="589" mass="65407">MLKLLHFLKPYKKQVILGPIFKLLEAIFELLIPTIMVVLIDNGIKNNDISYILKIGGIMGGMAILGVISSFTCQYYASIVSQGFGTRLRNALFEKIGTFSHNELDSFGTSSLINRITNDVNQLQVSVAMVIRLAIRVPFLCIGGVIMAMFLDIKLSTIMFLALPLFAFVLYLIMSKSIPLYKLVQKKLDKLALILRENLSGIRIIRAFARVDYEKKRFENSNEDFANTAIKVGKISALMNPMTNIIMNFSVIAILWFGGMRVNVGAMTQGQIIAYINYNTLVLSALIVVANLVVIFTKAVASAVRVNEILETPTTIADNSNFKNYTALNEDDNIIKFRNVSFAYNNSKEYAIKNISFQVKRGQTVGVIGGTGSGKTTLINLIPRFYDVIKGSIMFNGIDVKHYMQNELRCKIGIVPQKSVLFSGTVAENIRWGLNDASYKEIKKAAEIAQASDFVEKLPKGYDTNISQGGVNFSGGQKQRLTIARALVRNPELLILDDSSSALDYVTDASLRKAIKDNKNNMTVIMVTQRVSTIKDADMIVVLDNGEMVGVGTHDELIKNNSIYREIYLSQLNKGGDDKNEEQDIVEAV</sequence>
<dbReference type="Proteomes" id="UP000033115">
    <property type="component" value="Chromosome"/>
</dbReference>
<keyword evidence="13" id="KW-1185">Reference proteome</keyword>
<dbReference type="InterPro" id="IPR003593">
    <property type="entry name" value="AAA+_ATPase"/>
</dbReference>
<protein>
    <submittedName>
        <fullName evidence="12">ABC transporter related protein</fullName>
    </submittedName>
</protein>
<dbReference type="SUPFAM" id="SSF90123">
    <property type="entry name" value="ABC transporter transmembrane region"/>
    <property type="match status" value="1"/>
</dbReference>
<evidence type="ECO:0000256" key="5">
    <source>
        <dbReference type="ARBA" id="ARBA00022741"/>
    </source>
</evidence>
<dbReference type="GO" id="GO:0005886">
    <property type="term" value="C:plasma membrane"/>
    <property type="evidence" value="ECO:0007669"/>
    <property type="project" value="UniProtKB-SubCell"/>
</dbReference>
<keyword evidence="6" id="KW-0067">ATP-binding</keyword>
<dbReference type="Gene3D" id="1.20.1560.10">
    <property type="entry name" value="ABC transporter type 1, transmembrane domain"/>
    <property type="match status" value="1"/>
</dbReference>
<dbReference type="PANTHER" id="PTHR43394">
    <property type="entry name" value="ATP-DEPENDENT PERMEASE MDL1, MITOCHONDRIAL"/>
    <property type="match status" value="1"/>
</dbReference>
<evidence type="ECO:0000313" key="13">
    <source>
        <dbReference type="Proteomes" id="UP000033115"/>
    </source>
</evidence>
<keyword evidence="2" id="KW-0813">Transport</keyword>
<evidence type="ECO:0000256" key="7">
    <source>
        <dbReference type="ARBA" id="ARBA00022989"/>
    </source>
</evidence>
<feature type="transmembrane region" description="Helical" evidence="9">
    <location>
        <begin position="52"/>
        <end position="77"/>
    </location>
</feature>
<dbReference type="PROSITE" id="PS50929">
    <property type="entry name" value="ABC_TM1F"/>
    <property type="match status" value="1"/>
</dbReference>
<evidence type="ECO:0000256" key="6">
    <source>
        <dbReference type="ARBA" id="ARBA00022840"/>
    </source>
</evidence>
<keyword evidence="8 9" id="KW-0472">Membrane</keyword>
<feature type="domain" description="ABC transmembrane type-1" evidence="11">
    <location>
        <begin position="16"/>
        <end position="298"/>
    </location>
</feature>
<reference evidence="12 13" key="1">
    <citation type="journal article" date="2015" name="J. Biotechnol.">
        <title>Complete genome sequence of a malodorant-producing acetogen, Clostridium scatologenes ATCC 25775(T).</title>
        <authorList>
            <person name="Zhu Z."/>
            <person name="Guo T."/>
            <person name="Zheng H."/>
            <person name="Song T."/>
            <person name="Ouyang P."/>
            <person name="Xie J."/>
        </authorList>
    </citation>
    <scope>NUCLEOTIDE SEQUENCE [LARGE SCALE GENOMIC DNA]</scope>
    <source>
        <strain evidence="12 13">ATCC 25775</strain>
    </source>
</reference>
<feature type="transmembrane region" description="Helical" evidence="9">
    <location>
        <begin position="276"/>
        <end position="296"/>
    </location>
</feature>
<dbReference type="InterPro" id="IPR039421">
    <property type="entry name" value="Type_1_exporter"/>
</dbReference>
<keyword evidence="7 9" id="KW-1133">Transmembrane helix</keyword>
<dbReference type="PROSITE" id="PS50893">
    <property type="entry name" value="ABC_TRANSPORTER_2"/>
    <property type="match status" value="1"/>
</dbReference>
<dbReference type="STRING" id="1548.CSCA_3601"/>
<evidence type="ECO:0000256" key="9">
    <source>
        <dbReference type="SAM" id="Phobius"/>
    </source>
</evidence>
<gene>
    <name evidence="12" type="ORF">CSCA_3601</name>
</gene>
<dbReference type="CDD" id="cd18548">
    <property type="entry name" value="ABC_6TM_Tm287_like"/>
    <property type="match status" value="1"/>
</dbReference>
<dbReference type="GO" id="GO:0016887">
    <property type="term" value="F:ATP hydrolysis activity"/>
    <property type="evidence" value="ECO:0007669"/>
    <property type="project" value="InterPro"/>
</dbReference>
<evidence type="ECO:0000259" key="10">
    <source>
        <dbReference type="PROSITE" id="PS50893"/>
    </source>
</evidence>
<evidence type="ECO:0000256" key="2">
    <source>
        <dbReference type="ARBA" id="ARBA00022448"/>
    </source>
</evidence>
<comment type="subcellular location">
    <subcellularLocation>
        <location evidence="1">Cell membrane</location>
        <topology evidence="1">Multi-pass membrane protein</topology>
    </subcellularLocation>
</comment>
<dbReference type="FunFam" id="3.40.50.300:FF:000221">
    <property type="entry name" value="Multidrug ABC transporter ATP-binding protein"/>
    <property type="match status" value="1"/>
</dbReference>
<dbReference type="EMBL" id="CP009933">
    <property type="protein sequence ID" value="AKA70726.1"/>
    <property type="molecule type" value="Genomic_DNA"/>
</dbReference>
<name>A0A0E3GRQ4_CLOSL</name>
<dbReference type="GO" id="GO:0015421">
    <property type="term" value="F:ABC-type oligopeptide transporter activity"/>
    <property type="evidence" value="ECO:0007669"/>
    <property type="project" value="TreeGrafter"/>
</dbReference>
<feature type="transmembrane region" description="Helical" evidence="9">
    <location>
        <begin position="20"/>
        <end position="40"/>
    </location>
</feature>
<accession>A0A0E3GRQ4</accession>
<dbReference type="Pfam" id="PF00664">
    <property type="entry name" value="ABC_membrane"/>
    <property type="match status" value="1"/>
</dbReference>
<dbReference type="InterPro" id="IPR003439">
    <property type="entry name" value="ABC_transporter-like_ATP-bd"/>
</dbReference>
<dbReference type="InterPro" id="IPR036640">
    <property type="entry name" value="ABC1_TM_sf"/>
</dbReference>
<evidence type="ECO:0000256" key="8">
    <source>
        <dbReference type="ARBA" id="ARBA00023136"/>
    </source>
</evidence>
<dbReference type="KEGG" id="csq:CSCA_3601"/>
<keyword evidence="3" id="KW-1003">Cell membrane</keyword>
<dbReference type="GO" id="GO:0005524">
    <property type="term" value="F:ATP binding"/>
    <property type="evidence" value="ECO:0007669"/>
    <property type="project" value="UniProtKB-KW"/>
</dbReference>
<dbReference type="RefSeq" id="WP_029160840.1">
    <property type="nucleotide sequence ID" value="NZ_CP009933.1"/>
</dbReference>
<dbReference type="InterPro" id="IPR011527">
    <property type="entry name" value="ABC1_TM_dom"/>
</dbReference>
<feature type="transmembrane region" description="Helical" evidence="9">
    <location>
        <begin position="129"/>
        <end position="151"/>
    </location>
</feature>
<proteinExistence type="predicted"/>